<dbReference type="EMBL" id="UFQT01000608">
    <property type="protein sequence ID" value="SSX25678.1"/>
    <property type="molecule type" value="Genomic_DNA"/>
</dbReference>
<evidence type="ECO:0000313" key="4">
    <source>
        <dbReference type="EMBL" id="SSX25678.1"/>
    </source>
</evidence>
<evidence type="ECO:0000259" key="3">
    <source>
        <dbReference type="PROSITE" id="PS51034"/>
    </source>
</evidence>
<protein>
    <submittedName>
        <fullName evidence="4">CSON012649 protein</fullName>
    </submittedName>
</protein>
<proteinExistence type="predicted"/>
<dbReference type="PANTHER" id="PTHR47327:SF2">
    <property type="entry name" value="FI18240P1-RELATED"/>
    <property type="match status" value="1"/>
</dbReference>
<dbReference type="PROSITE" id="PS50948">
    <property type="entry name" value="PAN"/>
    <property type="match status" value="3"/>
</dbReference>
<feature type="domain" description="Apple" evidence="2">
    <location>
        <begin position="271"/>
        <end position="350"/>
    </location>
</feature>
<feature type="transmembrane region" description="Helical" evidence="1">
    <location>
        <begin position="699"/>
        <end position="720"/>
    </location>
</feature>
<dbReference type="SMART" id="SM00473">
    <property type="entry name" value="PAN_AP"/>
    <property type="match status" value="3"/>
</dbReference>
<dbReference type="CDD" id="cd01099">
    <property type="entry name" value="PAN_AP_HGF"/>
    <property type="match status" value="1"/>
</dbReference>
<feature type="domain" description="ZP" evidence="3">
    <location>
        <begin position="356"/>
        <end position="609"/>
    </location>
</feature>
<sequence>MNYLFFKRDHLLLTSITLIFCTINYGVSAKANIVNVAKNHKNSLKARNFNKVFEQYMKEAQIYMPESNETLIENHFVDDQEDSVKNCQEEAIAFEFVYDHVLFAPHNVLESIGNVQSVTECQSYCKNNSKCRAFTFYDGGCIFLSATHEMLPDQRFVMPETGGNYIYGEKYCQKQALRCSNPAQMNRFPGYKISQKYVLKSKKAASKRACFELCLKEKKFECRSANYNTTAGVCELSDMNRFTVASTNSLQKHEEMMYIENNCIYEPRERCHFKQLKGLLPRHVDAFYEIDMPDDCKSLCLNATFGCRSYSILNDKLCLLTHDTEKTRLPYGKPISYPIEDATTYEKLDCFDIKLDCRKDAMVLRTNSSKMFNGKVYSKGSPINCMADISNSMYFELRVPYDDVSCGVSQVADGYFIGDFVIQHMKNVLTVNDVWVAASCQFDLKSQTVQSEQGYAMLDSYALKNAEGAVFGKNEYKIDIHVEKPTIQFQVVHENLTELSDTPNIGDALAVLIRVANESSPYDIFIRDLVAFDSDGADEIQLIDERGCPNEPTIMGPVQNVDENKPVRMFAPFSAFKFPTSDTVQFRTLVSLCIPKCEPVDCTLNNGYYEEHAESRGRRRRRSFEFLGVKSLSKKDILLSHTFKVGDLKILGNLLDDTSTISQELTSEEKEIKNSFRKSPSMKYISFDDDVSCMTETHYIWIGALIIAIEVLLTMCWIMCCNNKRKN</sequence>
<keyword evidence="1" id="KW-0472">Membrane</keyword>
<keyword evidence="1" id="KW-1133">Transmembrane helix</keyword>
<feature type="domain" description="Apple" evidence="2">
    <location>
        <begin position="179"/>
        <end position="263"/>
    </location>
</feature>
<evidence type="ECO:0000259" key="2">
    <source>
        <dbReference type="PROSITE" id="PS50948"/>
    </source>
</evidence>
<dbReference type="InterPro" id="IPR052774">
    <property type="entry name" value="Celegans_DevNeuronal_Protein"/>
</dbReference>
<dbReference type="PROSITE" id="PS51034">
    <property type="entry name" value="ZP_2"/>
    <property type="match status" value="1"/>
</dbReference>
<reference evidence="4" key="1">
    <citation type="submission" date="2018-07" db="EMBL/GenBank/DDBJ databases">
        <authorList>
            <person name="Quirk P.G."/>
            <person name="Krulwich T.A."/>
        </authorList>
    </citation>
    <scope>NUCLEOTIDE SEQUENCE</scope>
</reference>
<gene>
    <name evidence="4" type="primary">CSON012649</name>
</gene>
<dbReference type="InterPro" id="IPR003609">
    <property type="entry name" value="Pan_app"/>
</dbReference>
<keyword evidence="1" id="KW-0812">Transmembrane</keyword>
<dbReference type="PANTHER" id="PTHR47327">
    <property type="entry name" value="FI18240P1-RELATED"/>
    <property type="match status" value="1"/>
</dbReference>
<dbReference type="VEuPathDB" id="VectorBase:CSON012649"/>
<feature type="domain" description="Apple" evidence="2">
    <location>
        <begin position="87"/>
        <end position="172"/>
    </location>
</feature>
<dbReference type="Pfam" id="PF00024">
    <property type="entry name" value="PAN_1"/>
    <property type="match status" value="2"/>
</dbReference>
<dbReference type="AlphaFoldDB" id="A0A336MI32"/>
<dbReference type="Gene3D" id="3.50.4.10">
    <property type="entry name" value="Hepatocyte Growth Factor"/>
    <property type="match status" value="2"/>
</dbReference>
<dbReference type="GO" id="GO:0009653">
    <property type="term" value="P:anatomical structure morphogenesis"/>
    <property type="evidence" value="ECO:0007669"/>
    <property type="project" value="TreeGrafter"/>
</dbReference>
<name>A0A336MI32_CULSO</name>
<dbReference type="InterPro" id="IPR001507">
    <property type="entry name" value="ZP_dom"/>
</dbReference>
<organism evidence="4">
    <name type="scientific">Culicoides sonorensis</name>
    <name type="common">Biting midge</name>
    <dbReference type="NCBI Taxonomy" id="179676"/>
    <lineage>
        <taxon>Eukaryota</taxon>
        <taxon>Metazoa</taxon>
        <taxon>Ecdysozoa</taxon>
        <taxon>Arthropoda</taxon>
        <taxon>Hexapoda</taxon>
        <taxon>Insecta</taxon>
        <taxon>Pterygota</taxon>
        <taxon>Neoptera</taxon>
        <taxon>Endopterygota</taxon>
        <taxon>Diptera</taxon>
        <taxon>Nematocera</taxon>
        <taxon>Chironomoidea</taxon>
        <taxon>Ceratopogonidae</taxon>
        <taxon>Ceratopogoninae</taxon>
        <taxon>Culicoides</taxon>
        <taxon>Monoculicoides</taxon>
    </lineage>
</organism>
<dbReference type="SMART" id="SM00241">
    <property type="entry name" value="ZP"/>
    <property type="match status" value="1"/>
</dbReference>
<evidence type="ECO:0000256" key="1">
    <source>
        <dbReference type="SAM" id="Phobius"/>
    </source>
</evidence>
<accession>A0A336MI32</accession>
<dbReference type="SUPFAM" id="SSF57414">
    <property type="entry name" value="Hairpin loop containing domain-like"/>
    <property type="match status" value="2"/>
</dbReference>